<feature type="non-terminal residue" evidence="2">
    <location>
        <position position="161"/>
    </location>
</feature>
<evidence type="ECO:0000313" key="3">
    <source>
        <dbReference type="Proteomes" id="UP000596857"/>
    </source>
</evidence>
<evidence type="ECO:0008006" key="4">
    <source>
        <dbReference type="Google" id="ProtNLM"/>
    </source>
</evidence>
<gene>
    <name evidence="2" type="ORF">GC101_10545</name>
</gene>
<sequence>MKKLFLSLLILSTLVVGANHAYSYPIEVNMNGGFEQDQNNNKLPDLWETVWRNGTSVGPSASIESYEPAEGNYHCRLYNGSGDKDSYMYALSNPIAIQKDKSYTINAFMRYTLPVGKANITIIETDRNRNIVYESNRSFSNGAWQWHDNTIYVAPKDNTEN</sequence>
<comment type="caution">
    <text evidence="2">The sequence shown here is derived from an EMBL/GenBank/DDBJ whole genome shotgun (WGS) entry which is preliminary data.</text>
</comment>
<feature type="chain" id="PRO_5046639663" description="CBM-cenC domain-containing protein" evidence="1">
    <location>
        <begin position="22"/>
        <end position="161"/>
    </location>
</feature>
<name>A0ABX1YFR8_9BACL</name>
<evidence type="ECO:0000256" key="1">
    <source>
        <dbReference type="SAM" id="SignalP"/>
    </source>
</evidence>
<keyword evidence="1" id="KW-0732">Signal</keyword>
<feature type="signal peptide" evidence="1">
    <location>
        <begin position="1"/>
        <end position="21"/>
    </location>
</feature>
<reference evidence="2 3" key="1">
    <citation type="submission" date="2019-10" db="EMBL/GenBank/DDBJ databases">
        <title>Description of Paenibacillus terricola sp. nov.</title>
        <authorList>
            <person name="Carlier A."/>
            <person name="Qi S."/>
        </authorList>
    </citation>
    <scope>NUCLEOTIDE SEQUENCE [LARGE SCALE GENOMIC DNA]</scope>
    <source>
        <strain evidence="2 3">LMG 31459</strain>
    </source>
</reference>
<organism evidence="2 3">
    <name type="scientific">Paenibacillus phytohabitans</name>
    <dbReference type="NCBI Taxonomy" id="2654978"/>
    <lineage>
        <taxon>Bacteria</taxon>
        <taxon>Bacillati</taxon>
        <taxon>Bacillota</taxon>
        <taxon>Bacilli</taxon>
        <taxon>Bacillales</taxon>
        <taxon>Paenibacillaceae</taxon>
        <taxon>Paenibacillus</taxon>
    </lineage>
</organism>
<dbReference type="RefSeq" id="WP_171717211.1">
    <property type="nucleotide sequence ID" value="NZ_WHOB01000024.1"/>
</dbReference>
<evidence type="ECO:0000313" key="2">
    <source>
        <dbReference type="EMBL" id="NOU79319.1"/>
    </source>
</evidence>
<proteinExistence type="predicted"/>
<dbReference type="EMBL" id="WHOB01000024">
    <property type="protein sequence ID" value="NOU79319.1"/>
    <property type="molecule type" value="Genomic_DNA"/>
</dbReference>
<protein>
    <recommendedName>
        <fullName evidence="4">CBM-cenC domain-containing protein</fullName>
    </recommendedName>
</protein>
<dbReference type="Proteomes" id="UP000596857">
    <property type="component" value="Unassembled WGS sequence"/>
</dbReference>
<dbReference type="Gene3D" id="2.60.120.260">
    <property type="entry name" value="Galactose-binding domain-like"/>
    <property type="match status" value="1"/>
</dbReference>
<accession>A0ABX1YFR8</accession>
<keyword evidence="3" id="KW-1185">Reference proteome</keyword>